<evidence type="ECO:0000259" key="5">
    <source>
        <dbReference type="Pfam" id="PF02176"/>
    </source>
</evidence>
<dbReference type="Proteomes" id="UP000023152">
    <property type="component" value="Unassembled WGS sequence"/>
</dbReference>
<name>X6LFZ1_RETFI</name>
<keyword evidence="2" id="KW-0863">Zinc-finger</keyword>
<evidence type="ECO:0000256" key="2">
    <source>
        <dbReference type="ARBA" id="ARBA00022771"/>
    </source>
</evidence>
<dbReference type="Pfam" id="PF02176">
    <property type="entry name" value="zf-TRAF"/>
    <property type="match status" value="1"/>
</dbReference>
<dbReference type="GO" id="GO:0008270">
    <property type="term" value="F:zinc ion binding"/>
    <property type="evidence" value="ECO:0007669"/>
    <property type="project" value="UniProtKB-KW"/>
</dbReference>
<evidence type="ECO:0000313" key="6">
    <source>
        <dbReference type="EMBL" id="ETN99659.1"/>
    </source>
</evidence>
<feature type="coiled-coil region" evidence="4">
    <location>
        <begin position="232"/>
        <end position="294"/>
    </location>
</feature>
<gene>
    <name evidence="6" type="ORF">RFI_37812</name>
</gene>
<evidence type="ECO:0000313" key="7">
    <source>
        <dbReference type="Proteomes" id="UP000023152"/>
    </source>
</evidence>
<comment type="caution">
    <text evidence="6">The sequence shown here is derived from an EMBL/GenBank/DDBJ whole genome shotgun (WGS) entry which is preliminary data.</text>
</comment>
<dbReference type="EMBL" id="ASPP01043322">
    <property type="protein sequence ID" value="ETN99659.1"/>
    <property type="molecule type" value="Genomic_DNA"/>
</dbReference>
<evidence type="ECO:0000256" key="3">
    <source>
        <dbReference type="ARBA" id="ARBA00022833"/>
    </source>
</evidence>
<evidence type="ECO:0000256" key="4">
    <source>
        <dbReference type="SAM" id="Coils"/>
    </source>
</evidence>
<keyword evidence="7" id="KW-1185">Reference proteome</keyword>
<feature type="domain" description="TRAF-type" evidence="5">
    <location>
        <begin position="147"/>
        <end position="183"/>
    </location>
</feature>
<evidence type="ECO:0000256" key="1">
    <source>
        <dbReference type="ARBA" id="ARBA00022723"/>
    </source>
</evidence>
<dbReference type="Gene3D" id="3.30.40.10">
    <property type="entry name" value="Zinc/RING finger domain, C3HC4 (zinc finger)"/>
    <property type="match status" value="1"/>
</dbReference>
<keyword evidence="4" id="KW-0175">Coiled coil</keyword>
<keyword evidence="1" id="KW-0479">Metal-binding</keyword>
<dbReference type="InterPro" id="IPR001293">
    <property type="entry name" value="Znf_TRAF"/>
</dbReference>
<proteinExistence type="predicted"/>
<organism evidence="6 7">
    <name type="scientific">Reticulomyxa filosa</name>
    <dbReference type="NCBI Taxonomy" id="46433"/>
    <lineage>
        <taxon>Eukaryota</taxon>
        <taxon>Sar</taxon>
        <taxon>Rhizaria</taxon>
        <taxon>Retaria</taxon>
        <taxon>Foraminifera</taxon>
        <taxon>Monothalamids</taxon>
        <taxon>Reticulomyxidae</taxon>
        <taxon>Reticulomyxa</taxon>
    </lineage>
</organism>
<accession>X6LFZ1</accession>
<feature type="non-terminal residue" evidence="6">
    <location>
        <position position="299"/>
    </location>
</feature>
<keyword evidence="3" id="KW-0862">Zinc</keyword>
<reference evidence="6 7" key="1">
    <citation type="journal article" date="2013" name="Curr. Biol.">
        <title>The Genome of the Foraminiferan Reticulomyxa filosa.</title>
        <authorList>
            <person name="Glockner G."/>
            <person name="Hulsmann N."/>
            <person name="Schleicher M."/>
            <person name="Noegel A.A."/>
            <person name="Eichinger L."/>
            <person name="Gallinger C."/>
            <person name="Pawlowski J."/>
            <person name="Sierra R."/>
            <person name="Euteneuer U."/>
            <person name="Pillet L."/>
            <person name="Moustafa A."/>
            <person name="Platzer M."/>
            <person name="Groth M."/>
            <person name="Szafranski K."/>
            <person name="Schliwa M."/>
        </authorList>
    </citation>
    <scope>NUCLEOTIDE SEQUENCE [LARGE SCALE GENOMIC DNA]</scope>
</reference>
<protein>
    <recommendedName>
        <fullName evidence="5">TRAF-type domain-containing protein</fullName>
    </recommendedName>
</protein>
<sequence>MNTLLMLQVEGEKRNLNKIFPNDCYNKDWVAVSNKQDLKNLQCLLCDQIANNAMELTCDEHEDQEDTLVIGEQCLMKYLKENNDQCPIGKHDTCKYVKGRTARKYICELKVICPRQFMKYPNQREENETKEGDSPVGDGCAFKGKISEVKEHLENACSLKTLECKFKEFGCDEMLCSSNFEQHMELQMKRHLDLLLDYIANFQNKIKQSQLNETNQTVTFALKYFYLLIVFKKKKKKKIKQLKLKSKEQEDEIELLKLDSENKNIQIEELLKQKQQWEEKEKETKKLQNNIQQELLKYR</sequence>
<dbReference type="InterPro" id="IPR013083">
    <property type="entry name" value="Znf_RING/FYVE/PHD"/>
</dbReference>
<dbReference type="AlphaFoldDB" id="X6LFZ1"/>